<evidence type="ECO:0000256" key="3">
    <source>
        <dbReference type="ARBA" id="ARBA00023015"/>
    </source>
</evidence>
<dbReference type="PANTHER" id="PTHR40661:SF3">
    <property type="entry name" value="FELS-1 PROPHAGE TRANSCRIPTIONAL REGULATOR"/>
    <property type="match status" value="1"/>
</dbReference>
<evidence type="ECO:0000256" key="2">
    <source>
        <dbReference type="ARBA" id="ARBA00022801"/>
    </source>
</evidence>
<dbReference type="GO" id="GO:0006508">
    <property type="term" value="P:proteolysis"/>
    <property type="evidence" value="ECO:0007669"/>
    <property type="project" value="UniProtKB-KW"/>
</dbReference>
<keyword evidence="3" id="KW-0805">Transcription regulation</keyword>
<keyword evidence="2" id="KW-0378">Hydrolase</keyword>
<dbReference type="InterPro" id="IPR019756">
    <property type="entry name" value="Pept_S26A_signal_pept_1_Ser-AS"/>
</dbReference>
<keyword evidence="5" id="KW-0804">Transcription</keyword>
<reference evidence="7 8" key="1">
    <citation type="submission" date="2020-04" db="EMBL/GenBank/DDBJ databases">
        <title>Novosphingobium sp. TW-4 isolated from soil.</title>
        <authorList>
            <person name="Dahal R.H."/>
            <person name="Chaudhary D.K."/>
        </authorList>
    </citation>
    <scope>NUCLEOTIDE SEQUENCE [LARGE SCALE GENOMIC DNA]</scope>
    <source>
        <strain evidence="7 8">TW-4</strain>
    </source>
</reference>
<evidence type="ECO:0000313" key="8">
    <source>
        <dbReference type="Proteomes" id="UP000583556"/>
    </source>
</evidence>
<keyword evidence="8" id="KW-1185">Reference proteome</keyword>
<proteinExistence type="predicted"/>
<dbReference type="AlphaFoldDB" id="A0A7Y0BLN2"/>
<dbReference type="RefSeq" id="WP_169491951.1">
    <property type="nucleotide sequence ID" value="NZ_JABBGM010000001.1"/>
</dbReference>
<dbReference type="GO" id="GO:0003677">
    <property type="term" value="F:DNA binding"/>
    <property type="evidence" value="ECO:0007669"/>
    <property type="project" value="UniProtKB-KW"/>
</dbReference>
<dbReference type="Pfam" id="PF00717">
    <property type="entry name" value="Peptidase_S24"/>
    <property type="match status" value="1"/>
</dbReference>
<feature type="domain" description="Peptidase S24/S26A/S26B/S26C" evidence="6">
    <location>
        <begin position="129"/>
        <end position="244"/>
    </location>
</feature>
<dbReference type="GO" id="GO:0016020">
    <property type="term" value="C:membrane"/>
    <property type="evidence" value="ECO:0007669"/>
    <property type="project" value="InterPro"/>
</dbReference>
<dbReference type="PANTHER" id="PTHR40661">
    <property type="match status" value="1"/>
</dbReference>
<dbReference type="Proteomes" id="UP000583556">
    <property type="component" value="Unassembled WGS sequence"/>
</dbReference>
<dbReference type="PROSITE" id="PS00501">
    <property type="entry name" value="SPASE_I_1"/>
    <property type="match status" value="1"/>
</dbReference>
<organism evidence="7 8">
    <name type="scientific">Novosphingobium olei</name>
    <dbReference type="NCBI Taxonomy" id="2728851"/>
    <lineage>
        <taxon>Bacteria</taxon>
        <taxon>Pseudomonadati</taxon>
        <taxon>Pseudomonadota</taxon>
        <taxon>Alphaproteobacteria</taxon>
        <taxon>Sphingomonadales</taxon>
        <taxon>Sphingomonadaceae</taxon>
        <taxon>Novosphingobium</taxon>
    </lineage>
</organism>
<evidence type="ECO:0000256" key="4">
    <source>
        <dbReference type="ARBA" id="ARBA00023125"/>
    </source>
</evidence>
<protein>
    <submittedName>
        <fullName evidence="7">Transcriptional regulator</fullName>
    </submittedName>
</protein>
<dbReference type="Gene3D" id="2.10.109.10">
    <property type="entry name" value="Umud Fragment, subunit A"/>
    <property type="match status" value="1"/>
</dbReference>
<evidence type="ECO:0000256" key="1">
    <source>
        <dbReference type="ARBA" id="ARBA00022670"/>
    </source>
</evidence>
<sequence>MARFGESPDLAAENSIDGPRGRLLELANARNVSLSALSALIGRNTTYLQQFVRKGSPRKLEENDRRTLAEFFGVDESELGAPARGGVVVVDLPGVAPLQPARQVARTAERPIPAALAEWADIPRLPLGASAGPGAMAGEEIPSGRLRFNNRWLKGQGLEPANLSVIEVEGDSMEPTLRDGDEILVDRSPRPMRAGVHVIRLDDVLLVKRLETGPAGTIRVISDNPAYPRMERPVAEVEIVGRVVWKGGRL</sequence>
<keyword evidence="4" id="KW-0238">DNA-binding</keyword>
<keyword evidence="1" id="KW-0645">Protease</keyword>
<accession>A0A7Y0BLN2</accession>
<evidence type="ECO:0000259" key="6">
    <source>
        <dbReference type="Pfam" id="PF00717"/>
    </source>
</evidence>
<dbReference type="SUPFAM" id="SSF51306">
    <property type="entry name" value="LexA/Signal peptidase"/>
    <property type="match status" value="1"/>
</dbReference>
<dbReference type="GO" id="GO:0004252">
    <property type="term" value="F:serine-type endopeptidase activity"/>
    <property type="evidence" value="ECO:0007669"/>
    <property type="project" value="InterPro"/>
</dbReference>
<evidence type="ECO:0000313" key="7">
    <source>
        <dbReference type="EMBL" id="NML92741.1"/>
    </source>
</evidence>
<gene>
    <name evidence="7" type="ORF">HHL27_03510</name>
</gene>
<dbReference type="InterPro" id="IPR036286">
    <property type="entry name" value="LexA/Signal_pep-like_sf"/>
</dbReference>
<evidence type="ECO:0000256" key="5">
    <source>
        <dbReference type="ARBA" id="ARBA00023163"/>
    </source>
</evidence>
<comment type="caution">
    <text evidence="7">The sequence shown here is derived from an EMBL/GenBank/DDBJ whole genome shotgun (WGS) entry which is preliminary data.</text>
</comment>
<dbReference type="CDD" id="cd06529">
    <property type="entry name" value="S24_LexA-like"/>
    <property type="match status" value="1"/>
</dbReference>
<name>A0A7Y0BLN2_9SPHN</name>
<dbReference type="InterPro" id="IPR039418">
    <property type="entry name" value="LexA-like"/>
</dbReference>
<dbReference type="InterPro" id="IPR015927">
    <property type="entry name" value="Peptidase_S24_S26A/B/C"/>
</dbReference>
<dbReference type="EMBL" id="JABBGM010000001">
    <property type="protein sequence ID" value="NML92741.1"/>
    <property type="molecule type" value="Genomic_DNA"/>
</dbReference>